<sequence>MISKSQLSFIKSLHNKKYRDEHGVFIVEGVKMVNELLDSSYRIQSVFSTENYLKNLTNITQAGKKIEVNLVSEAELQKISCLHTPNEVLALVEVPNDFKANTWNAVDIAGKWTIMLDDVQDPGNLGTIIRIADWFGIKTLITSLNSVEAYNPKVVQSTMGSIFRVNVLRVDIEEVLSGIQVPVYGALLEGENLYNAEFNEPGIILMGNESKGISDRIKKYITSPLSIPAYGKAESLNVGIATSIFCSEMRRRQ</sequence>
<keyword evidence="6" id="KW-1185">Reference proteome</keyword>
<dbReference type="GO" id="GO:0006396">
    <property type="term" value="P:RNA processing"/>
    <property type="evidence" value="ECO:0007669"/>
    <property type="project" value="InterPro"/>
</dbReference>
<dbReference type="AlphaFoldDB" id="A0A2S5A0M1"/>
<proteinExistence type="inferred from homology"/>
<evidence type="ECO:0000313" key="6">
    <source>
        <dbReference type="Proteomes" id="UP000236893"/>
    </source>
</evidence>
<dbReference type="InterPro" id="IPR013123">
    <property type="entry name" value="SpoU_subst-bd"/>
</dbReference>
<feature type="domain" description="RNA 2-O ribose methyltransferase substrate binding" evidence="4">
    <location>
        <begin position="26"/>
        <end position="98"/>
    </location>
</feature>
<comment type="caution">
    <text evidence="5">The sequence shown here is derived from an EMBL/GenBank/DDBJ whole genome shotgun (WGS) entry which is preliminary data.</text>
</comment>
<dbReference type="PANTHER" id="PTHR43191">
    <property type="entry name" value="RRNA METHYLTRANSFERASE 3"/>
    <property type="match status" value="1"/>
</dbReference>
<name>A0A2S5A0M1_9SPHI</name>
<dbReference type="OrthoDB" id="9785673at2"/>
<dbReference type="Proteomes" id="UP000236893">
    <property type="component" value="Unassembled WGS sequence"/>
</dbReference>
<dbReference type="EMBL" id="PQVF01000008">
    <property type="protein sequence ID" value="POY36131.1"/>
    <property type="molecule type" value="Genomic_DNA"/>
</dbReference>
<dbReference type="Gene3D" id="3.30.1330.30">
    <property type="match status" value="1"/>
</dbReference>
<keyword evidence="3 5" id="KW-0808">Transferase</keyword>
<dbReference type="InterPro" id="IPR029028">
    <property type="entry name" value="Alpha/beta_knot_MTases"/>
</dbReference>
<dbReference type="SUPFAM" id="SSF75217">
    <property type="entry name" value="alpha/beta knot"/>
    <property type="match status" value="1"/>
</dbReference>
<evidence type="ECO:0000256" key="2">
    <source>
        <dbReference type="ARBA" id="ARBA00022603"/>
    </source>
</evidence>
<gene>
    <name evidence="5" type="ORF">C3K47_13125</name>
</gene>
<evidence type="ECO:0000256" key="1">
    <source>
        <dbReference type="ARBA" id="ARBA00007228"/>
    </source>
</evidence>
<organism evidence="5 6">
    <name type="scientific">Solitalea longa</name>
    <dbReference type="NCBI Taxonomy" id="2079460"/>
    <lineage>
        <taxon>Bacteria</taxon>
        <taxon>Pseudomonadati</taxon>
        <taxon>Bacteroidota</taxon>
        <taxon>Sphingobacteriia</taxon>
        <taxon>Sphingobacteriales</taxon>
        <taxon>Sphingobacteriaceae</taxon>
        <taxon>Solitalea</taxon>
    </lineage>
</organism>
<dbReference type="Pfam" id="PF22435">
    <property type="entry name" value="MRM3-like_sub_bind"/>
    <property type="match status" value="1"/>
</dbReference>
<dbReference type="PANTHER" id="PTHR43191:SF2">
    <property type="entry name" value="RRNA METHYLTRANSFERASE 3, MITOCHONDRIAL"/>
    <property type="match status" value="1"/>
</dbReference>
<dbReference type="GO" id="GO:0008173">
    <property type="term" value="F:RNA methyltransferase activity"/>
    <property type="evidence" value="ECO:0007669"/>
    <property type="project" value="InterPro"/>
</dbReference>
<dbReference type="GO" id="GO:0032259">
    <property type="term" value="P:methylation"/>
    <property type="evidence" value="ECO:0007669"/>
    <property type="project" value="UniProtKB-KW"/>
</dbReference>
<dbReference type="InterPro" id="IPR029026">
    <property type="entry name" value="tRNA_m1G_MTases_N"/>
</dbReference>
<dbReference type="InterPro" id="IPR051259">
    <property type="entry name" value="rRNA_Methyltransferase"/>
</dbReference>
<evidence type="ECO:0000313" key="5">
    <source>
        <dbReference type="EMBL" id="POY36131.1"/>
    </source>
</evidence>
<dbReference type="SUPFAM" id="SSF55315">
    <property type="entry name" value="L30e-like"/>
    <property type="match status" value="1"/>
</dbReference>
<dbReference type="InterPro" id="IPR053888">
    <property type="entry name" value="MRM3-like_sub_bind"/>
</dbReference>
<dbReference type="Gene3D" id="3.40.1280.10">
    <property type="match status" value="1"/>
</dbReference>
<dbReference type="InterPro" id="IPR029064">
    <property type="entry name" value="Ribosomal_eL30-like_sf"/>
</dbReference>
<dbReference type="CDD" id="cd18109">
    <property type="entry name" value="SpoU-like_RNA-MTase"/>
    <property type="match status" value="1"/>
</dbReference>
<dbReference type="RefSeq" id="WP_103789595.1">
    <property type="nucleotide sequence ID" value="NZ_PQVF01000008.1"/>
</dbReference>
<keyword evidence="2 5" id="KW-0489">Methyltransferase</keyword>
<dbReference type="SMART" id="SM00967">
    <property type="entry name" value="SpoU_sub_bind"/>
    <property type="match status" value="1"/>
</dbReference>
<comment type="similarity">
    <text evidence="1">Belongs to the class IV-like SAM-binding methyltransferase superfamily. RNA methyltransferase TrmH family.</text>
</comment>
<dbReference type="InterPro" id="IPR001537">
    <property type="entry name" value="SpoU_MeTrfase"/>
</dbReference>
<protein>
    <submittedName>
        <fullName evidence="5">RNA methyltransferase</fullName>
    </submittedName>
</protein>
<accession>A0A2S5A0M1</accession>
<dbReference type="Pfam" id="PF00588">
    <property type="entry name" value="SpoU_methylase"/>
    <property type="match status" value="1"/>
</dbReference>
<dbReference type="GO" id="GO:0003723">
    <property type="term" value="F:RNA binding"/>
    <property type="evidence" value="ECO:0007669"/>
    <property type="project" value="InterPro"/>
</dbReference>
<dbReference type="GO" id="GO:0005737">
    <property type="term" value="C:cytoplasm"/>
    <property type="evidence" value="ECO:0007669"/>
    <property type="project" value="UniProtKB-ARBA"/>
</dbReference>
<evidence type="ECO:0000256" key="3">
    <source>
        <dbReference type="ARBA" id="ARBA00022679"/>
    </source>
</evidence>
<evidence type="ECO:0000259" key="4">
    <source>
        <dbReference type="SMART" id="SM00967"/>
    </source>
</evidence>
<reference evidence="5 6" key="1">
    <citation type="submission" date="2018-01" db="EMBL/GenBank/DDBJ databases">
        <authorList>
            <person name="Gaut B.S."/>
            <person name="Morton B.R."/>
            <person name="Clegg M.T."/>
            <person name="Duvall M.R."/>
        </authorList>
    </citation>
    <scope>NUCLEOTIDE SEQUENCE [LARGE SCALE GENOMIC DNA]</scope>
    <source>
        <strain evidence="5 6">HR-AV</strain>
    </source>
</reference>